<keyword evidence="1 4" id="KW-0378">Hydrolase</keyword>
<dbReference type="Gene3D" id="3.40.1090.10">
    <property type="entry name" value="Cytosolic phospholipase A2 catalytic domain"/>
    <property type="match status" value="2"/>
</dbReference>
<evidence type="ECO:0000256" key="3">
    <source>
        <dbReference type="ARBA" id="ARBA00023098"/>
    </source>
</evidence>
<dbReference type="eggNOG" id="COG1752">
    <property type="taxonomic scope" value="Bacteria"/>
</dbReference>
<feature type="active site" description="Nucleophile" evidence="4">
    <location>
        <position position="75"/>
    </location>
</feature>
<feature type="active site" description="Proton acceptor" evidence="4">
    <location>
        <position position="205"/>
    </location>
</feature>
<feature type="short sequence motif" description="DGA/G" evidence="4">
    <location>
        <begin position="205"/>
        <end position="207"/>
    </location>
</feature>
<dbReference type="RefSeq" id="WP_012637629.1">
    <property type="nucleotide sequence ID" value="NC_011901.1"/>
</dbReference>
<dbReference type="HOGENOM" id="CLU_047251_0_2_6"/>
<dbReference type="KEGG" id="tgr:Tgr7_1058"/>
<evidence type="ECO:0000256" key="2">
    <source>
        <dbReference type="ARBA" id="ARBA00022963"/>
    </source>
</evidence>
<dbReference type="InterPro" id="IPR050301">
    <property type="entry name" value="NTE"/>
</dbReference>
<feature type="domain" description="PNPLA" evidence="5">
    <location>
        <begin position="42"/>
        <end position="218"/>
    </location>
</feature>
<evidence type="ECO:0000256" key="4">
    <source>
        <dbReference type="PROSITE-ProRule" id="PRU01161"/>
    </source>
</evidence>
<keyword evidence="2 4" id="KW-0442">Lipid degradation</keyword>
<name>B8GPH8_THISH</name>
<dbReference type="InterPro" id="IPR002641">
    <property type="entry name" value="PNPLA_dom"/>
</dbReference>
<organism evidence="6 7">
    <name type="scientific">Thioalkalivibrio sulfidiphilus (strain HL-EbGR7)</name>
    <dbReference type="NCBI Taxonomy" id="396588"/>
    <lineage>
        <taxon>Bacteria</taxon>
        <taxon>Pseudomonadati</taxon>
        <taxon>Pseudomonadota</taxon>
        <taxon>Gammaproteobacteria</taxon>
        <taxon>Chromatiales</taxon>
        <taxon>Ectothiorhodospiraceae</taxon>
        <taxon>Thioalkalivibrio</taxon>
    </lineage>
</organism>
<evidence type="ECO:0000313" key="6">
    <source>
        <dbReference type="EMBL" id="ACL72145.1"/>
    </source>
</evidence>
<evidence type="ECO:0000256" key="1">
    <source>
        <dbReference type="ARBA" id="ARBA00022801"/>
    </source>
</evidence>
<keyword evidence="3 4" id="KW-0443">Lipid metabolism</keyword>
<dbReference type="AlphaFoldDB" id="B8GPH8"/>
<reference evidence="6 7" key="1">
    <citation type="journal article" date="2011" name="Stand. Genomic Sci.">
        <title>Complete genome sequence of 'Thioalkalivibrio sulfidophilus' HL-EbGr7.</title>
        <authorList>
            <person name="Muyzer G."/>
            <person name="Sorokin D.Y."/>
            <person name="Mavromatis K."/>
            <person name="Lapidus A."/>
            <person name="Clum A."/>
            <person name="Ivanova N."/>
            <person name="Pati A."/>
            <person name="d'Haeseleer P."/>
            <person name="Woyke T."/>
            <person name="Kyrpides N.C."/>
        </authorList>
    </citation>
    <scope>NUCLEOTIDE SEQUENCE [LARGE SCALE GENOMIC DNA]</scope>
    <source>
        <strain evidence="6 7">HL-EbGR7</strain>
    </source>
</reference>
<dbReference type="SUPFAM" id="SSF52151">
    <property type="entry name" value="FabD/lysophospholipase-like"/>
    <property type="match status" value="1"/>
</dbReference>
<dbReference type="GO" id="GO:0016042">
    <property type="term" value="P:lipid catabolic process"/>
    <property type="evidence" value="ECO:0007669"/>
    <property type="project" value="UniProtKB-UniRule"/>
</dbReference>
<dbReference type="EMBL" id="CP001339">
    <property type="protein sequence ID" value="ACL72145.1"/>
    <property type="molecule type" value="Genomic_DNA"/>
</dbReference>
<protein>
    <submittedName>
        <fullName evidence="6">Patatin</fullName>
    </submittedName>
</protein>
<feature type="short sequence motif" description="GXSXG" evidence="4">
    <location>
        <begin position="73"/>
        <end position="77"/>
    </location>
</feature>
<evidence type="ECO:0000259" key="5">
    <source>
        <dbReference type="PROSITE" id="PS51635"/>
    </source>
</evidence>
<comment type="caution">
    <text evidence="4">Lacks conserved residue(s) required for the propagation of feature annotation.</text>
</comment>
<gene>
    <name evidence="6" type="ordered locus">Tgr7_1058</name>
</gene>
<dbReference type="PANTHER" id="PTHR14226:SF29">
    <property type="entry name" value="NEUROPATHY TARGET ESTERASE SWS"/>
    <property type="match status" value="1"/>
</dbReference>
<dbReference type="PANTHER" id="PTHR14226">
    <property type="entry name" value="NEUROPATHY TARGET ESTERASE/SWISS CHEESE D.MELANOGASTER"/>
    <property type="match status" value="1"/>
</dbReference>
<dbReference type="CDD" id="cd07205">
    <property type="entry name" value="Pat_PNPLA6_PNPLA7_NTE1_like"/>
    <property type="match status" value="1"/>
</dbReference>
<sequence length="312" mass="34399">MQTGALHPEPVDRGRRAALKLMLAVALAPRVVRAEGHPRIGLALGSGGARGLAHVLVFEVLDELGLRPHRIAGSSIGAIMGALYASGMSAADIHARIDRLTVSPEETWFHSLLEEDLSRWLGFFRPTLGSGGLIGADAFLAYLSETTGRTAFEELRIPLQVVATDMWTRESVVLEAGELWPAVQASMAVPGLFPPVSLGERYLVDGGLTNPLPYDLLLADCDLTIAVDVLGTRTVDSSRDPSYFDTSFNTFQVMQMAILEEKLKRLQPDFLVRPDIKDVRVLEFYRFAEIFEQARPALETFRRDLALRLERS</sequence>
<dbReference type="InterPro" id="IPR016035">
    <property type="entry name" value="Acyl_Trfase/lysoPLipase"/>
</dbReference>
<dbReference type="OrthoDB" id="5290098at2"/>
<accession>B8GPH8</accession>
<keyword evidence="7" id="KW-1185">Reference proteome</keyword>
<evidence type="ECO:0000313" key="7">
    <source>
        <dbReference type="Proteomes" id="UP000002383"/>
    </source>
</evidence>
<dbReference type="Proteomes" id="UP000002383">
    <property type="component" value="Chromosome"/>
</dbReference>
<dbReference type="PROSITE" id="PS51635">
    <property type="entry name" value="PNPLA"/>
    <property type="match status" value="1"/>
</dbReference>
<dbReference type="Pfam" id="PF01734">
    <property type="entry name" value="Patatin"/>
    <property type="match status" value="1"/>
</dbReference>
<proteinExistence type="predicted"/>
<dbReference type="GO" id="GO:0016787">
    <property type="term" value="F:hydrolase activity"/>
    <property type="evidence" value="ECO:0007669"/>
    <property type="project" value="UniProtKB-UniRule"/>
</dbReference>